<dbReference type="STRING" id="211114.SAMN04489726_5060"/>
<gene>
    <name evidence="3" type="ORF">SAMN04489726_5060</name>
</gene>
<dbReference type="AlphaFoldDB" id="A0A1G9YUF4"/>
<proteinExistence type="predicted"/>
<dbReference type="RefSeq" id="WP_030427478.1">
    <property type="nucleotide sequence ID" value="NZ_JOEF01000002.1"/>
</dbReference>
<evidence type="ECO:0000313" key="3">
    <source>
        <dbReference type="EMBL" id="SDN12788.1"/>
    </source>
</evidence>
<protein>
    <submittedName>
        <fullName evidence="3">Uncharacterized protein</fullName>
    </submittedName>
</protein>
<organism evidence="3 4">
    <name type="scientific">Allokutzneria albata</name>
    <name type="common">Kibdelosporangium albatum</name>
    <dbReference type="NCBI Taxonomy" id="211114"/>
    <lineage>
        <taxon>Bacteria</taxon>
        <taxon>Bacillati</taxon>
        <taxon>Actinomycetota</taxon>
        <taxon>Actinomycetes</taxon>
        <taxon>Pseudonocardiales</taxon>
        <taxon>Pseudonocardiaceae</taxon>
        <taxon>Allokutzneria</taxon>
    </lineage>
</organism>
<reference evidence="3 4" key="1">
    <citation type="submission" date="2016-10" db="EMBL/GenBank/DDBJ databases">
        <authorList>
            <person name="de Groot N.N."/>
        </authorList>
    </citation>
    <scope>NUCLEOTIDE SEQUENCE [LARGE SCALE GENOMIC DNA]</scope>
    <source>
        <strain evidence="3 4">DSM 44149</strain>
    </source>
</reference>
<keyword evidence="2" id="KW-1133">Transmembrane helix</keyword>
<name>A0A1G9YUF4_ALLAB</name>
<dbReference type="OrthoDB" id="3695516at2"/>
<evidence type="ECO:0000313" key="4">
    <source>
        <dbReference type="Proteomes" id="UP000183376"/>
    </source>
</evidence>
<accession>A0A1G9YUF4</accession>
<evidence type="ECO:0000256" key="1">
    <source>
        <dbReference type="SAM" id="MobiDB-lite"/>
    </source>
</evidence>
<keyword evidence="4" id="KW-1185">Reference proteome</keyword>
<evidence type="ECO:0000256" key="2">
    <source>
        <dbReference type="SAM" id="Phobius"/>
    </source>
</evidence>
<dbReference type="EMBL" id="LT629701">
    <property type="protein sequence ID" value="SDN12788.1"/>
    <property type="molecule type" value="Genomic_DNA"/>
</dbReference>
<dbReference type="Proteomes" id="UP000183376">
    <property type="component" value="Chromosome I"/>
</dbReference>
<sequence>MERSTTGRRHQRAGAVTVAELIRKQPIPPRYQGNDSTSGYHFRSEVFERVASGATSPQPVYSFDPDPDPEPEEGEHPLLKPLRAVGLVLGALVLAGSVVAASVITADFGSRGPRVQYQAPQLSGVLALRPDLLLDRLSTATKVNSAVGAPGARQPSTSNKNVTPVVKQKSTWQPNAVTPTSAVEVVQEFFQRLQHRPELALQMVDTRLIGPDRAAFLKAWENVKTVQVKNVEQNRGGVLGTTTLELVNGTKLRLEQLLTLGAAEPRQIVAAELLSVQQS</sequence>
<keyword evidence="2" id="KW-0472">Membrane</keyword>
<keyword evidence="2" id="KW-0812">Transmembrane</keyword>
<feature type="region of interest" description="Disordered" evidence="1">
    <location>
        <begin position="53"/>
        <end position="76"/>
    </location>
</feature>
<feature type="transmembrane region" description="Helical" evidence="2">
    <location>
        <begin position="84"/>
        <end position="104"/>
    </location>
</feature>